<protein>
    <submittedName>
        <fullName evidence="1">Uncharacterized protein</fullName>
    </submittedName>
</protein>
<organism evidence="1 2">
    <name type="scientific">Mycoplasmopsis synoviae</name>
    <name type="common">Mycoplasma synoviae</name>
    <dbReference type="NCBI Taxonomy" id="2109"/>
    <lineage>
        <taxon>Bacteria</taxon>
        <taxon>Bacillati</taxon>
        <taxon>Mycoplasmatota</taxon>
        <taxon>Mycoplasmoidales</taxon>
        <taxon>Metamycoplasmataceae</taxon>
        <taxon>Mycoplasmopsis</taxon>
    </lineage>
</organism>
<name>A0A3B0P8X0_MYCSY</name>
<dbReference type="Proteomes" id="UP000259328">
    <property type="component" value="Chromosome"/>
</dbReference>
<reference evidence="2" key="1">
    <citation type="submission" date="2018-06" db="EMBL/GenBank/DDBJ databases">
        <authorList>
            <consortium name="Pathogen Informatics"/>
        </authorList>
    </citation>
    <scope>NUCLEOTIDE SEQUENCE [LARGE SCALE GENOMIC DNA]</scope>
    <source>
        <strain evidence="2">NCTC10124</strain>
    </source>
</reference>
<gene>
    <name evidence="1" type="ORF">NCTC10124_00355</name>
</gene>
<dbReference type="AlphaFoldDB" id="A0A3B0P8X0"/>
<accession>A0A3B0P8X0</accession>
<sequence length="49" mass="5764">MRQKLDFVRQKLDFVLLTQDINNLIIENNGIIDLSTIQVSDAKLDFNNW</sequence>
<evidence type="ECO:0000313" key="2">
    <source>
        <dbReference type="Proteomes" id="UP000259328"/>
    </source>
</evidence>
<dbReference type="EMBL" id="LS991953">
    <property type="protein sequence ID" value="SYV92630.1"/>
    <property type="molecule type" value="Genomic_DNA"/>
</dbReference>
<evidence type="ECO:0000313" key="1">
    <source>
        <dbReference type="EMBL" id="SYV92630.1"/>
    </source>
</evidence>
<proteinExistence type="predicted"/>
<feature type="non-terminal residue" evidence="1">
    <location>
        <position position="49"/>
    </location>
</feature>